<dbReference type="EnsemblPlants" id="AES89511">
    <property type="protein sequence ID" value="AES89511"/>
    <property type="gene ID" value="MTR_4g076370"/>
</dbReference>
<evidence type="ECO:0000313" key="3">
    <source>
        <dbReference type="EnsemblPlants" id="AES89511"/>
    </source>
</evidence>
<name>G7JQK9_MEDTR</name>
<evidence type="ECO:0000313" key="2">
    <source>
        <dbReference type="EMBL" id="AES89511.1"/>
    </source>
</evidence>
<keyword evidence="1 2" id="KW-0812">Transmembrane</keyword>
<gene>
    <name evidence="2" type="ordered locus">MTR_4g076370</name>
</gene>
<keyword evidence="1" id="KW-1133">Transmembrane helix</keyword>
<evidence type="ECO:0000313" key="4">
    <source>
        <dbReference type="Proteomes" id="UP000002051"/>
    </source>
</evidence>
<reference evidence="2 4" key="1">
    <citation type="journal article" date="2011" name="Nature">
        <title>The Medicago genome provides insight into the evolution of rhizobial symbioses.</title>
        <authorList>
            <person name="Young N.D."/>
            <person name="Debelle F."/>
            <person name="Oldroyd G.E."/>
            <person name="Geurts R."/>
            <person name="Cannon S.B."/>
            <person name="Udvardi M.K."/>
            <person name="Benedito V.A."/>
            <person name="Mayer K.F."/>
            <person name="Gouzy J."/>
            <person name="Schoof H."/>
            <person name="Van de Peer Y."/>
            <person name="Proost S."/>
            <person name="Cook D.R."/>
            <person name="Meyers B.C."/>
            <person name="Spannagl M."/>
            <person name="Cheung F."/>
            <person name="De Mita S."/>
            <person name="Krishnakumar V."/>
            <person name="Gundlach H."/>
            <person name="Zhou S."/>
            <person name="Mudge J."/>
            <person name="Bharti A.K."/>
            <person name="Murray J.D."/>
            <person name="Naoumkina M.A."/>
            <person name="Rosen B."/>
            <person name="Silverstein K.A."/>
            <person name="Tang H."/>
            <person name="Rombauts S."/>
            <person name="Zhao P.X."/>
            <person name="Zhou P."/>
            <person name="Barbe V."/>
            <person name="Bardou P."/>
            <person name="Bechner M."/>
            <person name="Bellec A."/>
            <person name="Berger A."/>
            <person name="Berges H."/>
            <person name="Bidwell S."/>
            <person name="Bisseling T."/>
            <person name="Choisne N."/>
            <person name="Couloux A."/>
            <person name="Denny R."/>
            <person name="Deshpande S."/>
            <person name="Dai X."/>
            <person name="Doyle J.J."/>
            <person name="Dudez A.M."/>
            <person name="Farmer A.D."/>
            <person name="Fouteau S."/>
            <person name="Franken C."/>
            <person name="Gibelin C."/>
            <person name="Gish J."/>
            <person name="Goldstein S."/>
            <person name="Gonzalez A.J."/>
            <person name="Green P.J."/>
            <person name="Hallab A."/>
            <person name="Hartog M."/>
            <person name="Hua A."/>
            <person name="Humphray S.J."/>
            <person name="Jeong D.H."/>
            <person name="Jing Y."/>
            <person name="Jocker A."/>
            <person name="Kenton S.M."/>
            <person name="Kim D.J."/>
            <person name="Klee K."/>
            <person name="Lai H."/>
            <person name="Lang C."/>
            <person name="Lin S."/>
            <person name="Macmil S.L."/>
            <person name="Magdelenat G."/>
            <person name="Matthews L."/>
            <person name="McCorrison J."/>
            <person name="Monaghan E.L."/>
            <person name="Mun J.H."/>
            <person name="Najar F.Z."/>
            <person name="Nicholson C."/>
            <person name="Noirot C."/>
            <person name="O'Bleness M."/>
            <person name="Paule C.R."/>
            <person name="Poulain J."/>
            <person name="Prion F."/>
            <person name="Qin B."/>
            <person name="Qu C."/>
            <person name="Retzel E.F."/>
            <person name="Riddle C."/>
            <person name="Sallet E."/>
            <person name="Samain S."/>
            <person name="Samson N."/>
            <person name="Sanders I."/>
            <person name="Saurat O."/>
            <person name="Scarpelli C."/>
            <person name="Schiex T."/>
            <person name="Segurens B."/>
            <person name="Severin A.J."/>
            <person name="Sherrier D.J."/>
            <person name="Shi R."/>
            <person name="Sims S."/>
            <person name="Singer S.R."/>
            <person name="Sinharoy S."/>
            <person name="Sterck L."/>
            <person name="Viollet A."/>
            <person name="Wang B.B."/>
            <person name="Wang K."/>
            <person name="Wang M."/>
            <person name="Wang X."/>
            <person name="Warfsmann J."/>
            <person name="Weissenbach J."/>
            <person name="White D.D."/>
            <person name="White J.D."/>
            <person name="Wiley G.B."/>
            <person name="Wincker P."/>
            <person name="Xing Y."/>
            <person name="Yang L."/>
            <person name="Yao Z."/>
            <person name="Ying F."/>
            <person name="Zhai J."/>
            <person name="Zhou L."/>
            <person name="Zuber A."/>
            <person name="Denarie J."/>
            <person name="Dixon R.A."/>
            <person name="May G.D."/>
            <person name="Schwartz D.C."/>
            <person name="Rogers J."/>
            <person name="Quetier F."/>
            <person name="Town C.D."/>
            <person name="Roe B.A."/>
        </authorList>
    </citation>
    <scope>NUCLEOTIDE SEQUENCE [LARGE SCALE GENOMIC DNA]</scope>
    <source>
        <strain evidence="2">A17</strain>
        <strain evidence="3 4">cv. Jemalong A17</strain>
    </source>
</reference>
<proteinExistence type="predicted"/>
<keyword evidence="4" id="KW-1185">Reference proteome</keyword>
<organism evidence="2 4">
    <name type="scientific">Medicago truncatula</name>
    <name type="common">Barrel medic</name>
    <name type="synonym">Medicago tribuloides</name>
    <dbReference type="NCBI Taxonomy" id="3880"/>
    <lineage>
        <taxon>Eukaryota</taxon>
        <taxon>Viridiplantae</taxon>
        <taxon>Streptophyta</taxon>
        <taxon>Embryophyta</taxon>
        <taxon>Tracheophyta</taxon>
        <taxon>Spermatophyta</taxon>
        <taxon>Magnoliopsida</taxon>
        <taxon>eudicotyledons</taxon>
        <taxon>Gunneridae</taxon>
        <taxon>Pentapetalae</taxon>
        <taxon>rosids</taxon>
        <taxon>fabids</taxon>
        <taxon>Fabales</taxon>
        <taxon>Fabaceae</taxon>
        <taxon>Papilionoideae</taxon>
        <taxon>50 kb inversion clade</taxon>
        <taxon>NPAAA clade</taxon>
        <taxon>Hologalegina</taxon>
        <taxon>IRL clade</taxon>
        <taxon>Trifolieae</taxon>
        <taxon>Medicago</taxon>
    </lineage>
</organism>
<sequence>MQQSWISHLVKFNHIPVNTHNPLELCPFCTIMLVVSSFFTLAKKVETESIRAEASKAIFPLTAI</sequence>
<dbReference type="EMBL" id="CM001220">
    <property type="protein sequence ID" value="AES89511.1"/>
    <property type="molecule type" value="Genomic_DNA"/>
</dbReference>
<protein>
    <submittedName>
        <fullName evidence="2">Transmembrane protein, putative</fullName>
    </submittedName>
</protein>
<keyword evidence="1" id="KW-0472">Membrane</keyword>
<dbReference type="PaxDb" id="3880-AES89511"/>
<dbReference type="AlphaFoldDB" id="G7JQK9"/>
<reference evidence="2 4" key="2">
    <citation type="journal article" date="2014" name="BMC Genomics">
        <title>An improved genome release (version Mt4.0) for the model legume Medicago truncatula.</title>
        <authorList>
            <person name="Tang H."/>
            <person name="Krishnakumar V."/>
            <person name="Bidwell S."/>
            <person name="Rosen B."/>
            <person name="Chan A."/>
            <person name="Zhou S."/>
            <person name="Gentzbittel L."/>
            <person name="Childs K.L."/>
            <person name="Yandell M."/>
            <person name="Gundlach H."/>
            <person name="Mayer K.F."/>
            <person name="Schwartz D.C."/>
            <person name="Town C.D."/>
        </authorList>
    </citation>
    <scope>GENOME REANNOTATION</scope>
    <source>
        <strain evidence="3 4">cv. Jemalong A17</strain>
    </source>
</reference>
<feature type="transmembrane region" description="Helical" evidence="1">
    <location>
        <begin position="22"/>
        <end position="42"/>
    </location>
</feature>
<reference evidence="3" key="3">
    <citation type="submission" date="2015-04" db="UniProtKB">
        <authorList>
            <consortium name="EnsemblPlants"/>
        </authorList>
    </citation>
    <scope>IDENTIFICATION</scope>
    <source>
        <strain evidence="3">cv. Jemalong A17</strain>
    </source>
</reference>
<dbReference type="HOGENOM" id="CLU_2871011_0_0_1"/>
<evidence type="ECO:0000256" key="1">
    <source>
        <dbReference type="SAM" id="Phobius"/>
    </source>
</evidence>
<dbReference type="Proteomes" id="UP000002051">
    <property type="component" value="Chromosome 4"/>
</dbReference>
<accession>G7JQK9</accession>